<reference evidence="2" key="1">
    <citation type="submission" date="2025-08" db="UniProtKB">
        <authorList>
            <consortium name="Ensembl"/>
        </authorList>
    </citation>
    <scope>IDENTIFICATION</scope>
</reference>
<feature type="transmembrane region" description="Helical" evidence="1">
    <location>
        <begin position="13"/>
        <end position="34"/>
    </location>
</feature>
<proteinExistence type="predicted"/>
<evidence type="ECO:0000256" key="1">
    <source>
        <dbReference type="SAM" id="Phobius"/>
    </source>
</evidence>
<dbReference type="GeneTree" id="ENSGT00960000189651"/>
<name>A0A8C6I3R5_MUSSI</name>
<organism evidence="2 3">
    <name type="scientific">Mus spicilegus</name>
    <name type="common">Mound-building mouse</name>
    <dbReference type="NCBI Taxonomy" id="10103"/>
    <lineage>
        <taxon>Eukaryota</taxon>
        <taxon>Metazoa</taxon>
        <taxon>Chordata</taxon>
        <taxon>Craniata</taxon>
        <taxon>Vertebrata</taxon>
        <taxon>Euteleostomi</taxon>
        <taxon>Mammalia</taxon>
        <taxon>Eutheria</taxon>
        <taxon>Euarchontoglires</taxon>
        <taxon>Glires</taxon>
        <taxon>Rodentia</taxon>
        <taxon>Myomorpha</taxon>
        <taxon>Muroidea</taxon>
        <taxon>Muridae</taxon>
        <taxon>Murinae</taxon>
        <taxon>Mus</taxon>
        <taxon>Mus</taxon>
    </lineage>
</organism>
<sequence length="110" mass="12398">PHRFSSQLSDLRLFLPSLLLCGPLSLMLLLLTVYPDGNFLYLIVWDSGTQSPNSTPSPEPSASLSFYQCPCLSFWSFSLCFSTWQLLHPTEHHGLCTFPRMLCCSIHSDT</sequence>
<keyword evidence="1" id="KW-0472">Membrane</keyword>
<dbReference type="Ensembl" id="ENSMSIT00000037840.1">
    <property type="protein sequence ID" value="ENSMSIP00000030042.1"/>
    <property type="gene ID" value="ENSMSIG00000025191.1"/>
</dbReference>
<keyword evidence="1" id="KW-0812">Transmembrane</keyword>
<reference evidence="2" key="2">
    <citation type="submission" date="2025-09" db="UniProtKB">
        <authorList>
            <consortium name="Ensembl"/>
        </authorList>
    </citation>
    <scope>IDENTIFICATION</scope>
</reference>
<dbReference type="Proteomes" id="UP000694415">
    <property type="component" value="Unplaced"/>
</dbReference>
<evidence type="ECO:0000313" key="3">
    <source>
        <dbReference type="Proteomes" id="UP000694415"/>
    </source>
</evidence>
<evidence type="ECO:0000313" key="2">
    <source>
        <dbReference type="Ensembl" id="ENSMSIP00000030042.1"/>
    </source>
</evidence>
<protein>
    <submittedName>
        <fullName evidence="2">Uncharacterized protein</fullName>
    </submittedName>
</protein>
<keyword evidence="1" id="KW-1133">Transmembrane helix</keyword>
<dbReference type="AlphaFoldDB" id="A0A8C6I3R5"/>
<accession>A0A8C6I3R5</accession>
<keyword evidence="3" id="KW-1185">Reference proteome</keyword>